<dbReference type="EMBL" id="LR724051">
    <property type="protein sequence ID" value="VWO94554.1"/>
    <property type="molecule type" value="Genomic_DNA"/>
</dbReference>
<dbReference type="EC" id="1.1.3.42" evidence="2"/>
<accession>A0A5K1JUD7</accession>
<keyword evidence="2" id="KW-0413">Isomerase</keyword>
<proteinExistence type="predicted"/>
<dbReference type="EC" id="5.5.1.20" evidence="2"/>
<name>A0A5K1JUD7_9APHY</name>
<sequence>MLPPGTSSCEPARRPPKTDRSIPFMVMVDAMPRQHQHAPTTARERSQARIGIPPSPTLVREGGGLASHVHPLVSPATPVYRVVAMVEFIVLLDVAKRPELTETVRFIFVLPWPVFAKAQTLLAEVHCEWRIRTYALLPPPCH</sequence>
<reference evidence="2" key="1">
    <citation type="submission" date="2019-10" db="EMBL/GenBank/DDBJ databases">
        <authorList>
            <person name="Nor Muhammad N."/>
        </authorList>
    </citation>
    <scope>NUCLEOTIDE SEQUENCE</scope>
</reference>
<gene>
    <name evidence="2" type="primary">D7UQ40</name>
</gene>
<evidence type="ECO:0000313" key="2">
    <source>
        <dbReference type="EMBL" id="VWO94554.1"/>
    </source>
</evidence>
<dbReference type="GO" id="GO:0016853">
    <property type="term" value="F:isomerase activity"/>
    <property type="evidence" value="ECO:0007669"/>
    <property type="project" value="UniProtKB-KW"/>
</dbReference>
<evidence type="ECO:0000256" key="1">
    <source>
        <dbReference type="SAM" id="MobiDB-lite"/>
    </source>
</evidence>
<keyword evidence="2" id="KW-0503">Monooxygenase</keyword>
<dbReference type="GO" id="GO:0004497">
    <property type="term" value="F:monooxygenase activity"/>
    <property type="evidence" value="ECO:0007669"/>
    <property type="project" value="UniProtKB-KW"/>
</dbReference>
<feature type="compositionally biased region" description="Basic and acidic residues" evidence="1">
    <location>
        <begin position="11"/>
        <end position="20"/>
    </location>
</feature>
<protein>
    <submittedName>
        <fullName evidence="2">Bifunctional solanapyrone synthase (Prosolanapyrone-II oxidase) (Prosolanapyrone-III cycloisomerase) (Solanapyrone biosynthesis protein 5)))</fullName>
        <ecNumber evidence="2">1.1.3.42</ecNumber>
        <ecNumber evidence="2">5.5.1.20</ecNumber>
    </submittedName>
</protein>
<organism evidence="2">
    <name type="scientific">Ganoderma boninense</name>
    <dbReference type="NCBI Taxonomy" id="34458"/>
    <lineage>
        <taxon>Eukaryota</taxon>
        <taxon>Fungi</taxon>
        <taxon>Dikarya</taxon>
        <taxon>Basidiomycota</taxon>
        <taxon>Agaricomycotina</taxon>
        <taxon>Agaricomycetes</taxon>
        <taxon>Polyporales</taxon>
        <taxon>Polyporaceae</taxon>
        <taxon>Ganoderma</taxon>
    </lineage>
</organism>
<feature type="region of interest" description="Disordered" evidence="1">
    <location>
        <begin position="1"/>
        <end position="21"/>
    </location>
</feature>
<keyword evidence="2" id="KW-0560">Oxidoreductase</keyword>
<dbReference type="AlphaFoldDB" id="A0A5K1JUD7"/>